<comment type="caution">
    <text evidence="1">The sequence shown here is derived from an EMBL/GenBank/DDBJ whole genome shotgun (WGS) entry which is preliminary data.</text>
</comment>
<evidence type="ECO:0000313" key="2">
    <source>
        <dbReference type="Proteomes" id="UP000814033"/>
    </source>
</evidence>
<protein>
    <submittedName>
        <fullName evidence="1">Uncharacterized protein</fullName>
    </submittedName>
</protein>
<reference evidence="1" key="1">
    <citation type="submission" date="2021-02" db="EMBL/GenBank/DDBJ databases">
        <authorList>
            <consortium name="DOE Joint Genome Institute"/>
            <person name="Ahrendt S."/>
            <person name="Looney B.P."/>
            <person name="Miyauchi S."/>
            <person name="Morin E."/>
            <person name="Drula E."/>
            <person name="Courty P.E."/>
            <person name="Chicoki N."/>
            <person name="Fauchery L."/>
            <person name="Kohler A."/>
            <person name="Kuo A."/>
            <person name="Labutti K."/>
            <person name="Pangilinan J."/>
            <person name="Lipzen A."/>
            <person name="Riley R."/>
            <person name="Andreopoulos W."/>
            <person name="He G."/>
            <person name="Johnson J."/>
            <person name="Barry K.W."/>
            <person name="Grigoriev I.V."/>
            <person name="Nagy L."/>
            <person name="Hibbett D."/>
            <person name="Henrissat B."/>
            <person name="Matheny P.B."/>
            <person name="Labbe J."/>
            <person name="Martin F."/>
        </authorList>
    </citation>
    <scope>NUCLEOTIDE SEQUENCE</scope>
    <source>
        <strain evidence="1">FP105234-sp</strain>
    </source>
</reference>
<evidence type="ECO:0000313" key="1">
    <source>
        <dbReference type="EMBL" id="KAI0051291.1"/>
    </source>
</evidence>
<reference evidence="1" key="2">
    <citation type="journal article" date="2022" name="New Phytol.">
        <title>Evolutionary transition to the ectomycorrhizal habit in the genomes of a hyperdiverse lineage of mushroom-forming fungi.</title>
        <authorList>
            <person name="Looney B."/>
            <person name="Miyauchi S."/>
            <person name="Morin E."/>
            <person name="Drula E."/>
            <person name="Courty P.E."/>
            <person name="Kohler A."/>
            <person name="Kuo A."/>
            <person name="LaButti K."/>
            <person name="Pangilinan J."/>
            <person name="Lipzen A."/>
            <person name="Riley R."/>
            <person name="Andreopoulos W."/>
            <person name="He G."/>
            <person name="Johnson J."/>
            <person name="Nolan M."/>
            <person name="Tritt A."/>
            <person name="Barry K.W."/>
            <person name="Grigoriev I.V."/>
            <person name="Nagy L.G."/>
            <person name="Hibbett D."/>
            <person name="Henrissat B."/>
            <person name="Matheny P.B."/>
            <person name="Labbe J."/>
            <person name="Martin F.M."/>
        </authorList>
    </citation>
    <scope>NUCLEOTIDE SEQUENCE</scope>
    <source>
        <strain evidence="1">FP105234-sp</strain>
    </source>
</reference>
<sequence length="255" mass="28899">MLYTKKLAPGFRTRLLGREPKSITTTPGQVGAGETETETDDPPRQLPTARIVPESGPLVPPNTLEQVITPLLFEMSRLLSVFPAVFGFLYNIYHVWHPPIGGDIHRLDFAVSALWATLTGYQCLNLATGLLHRWKVYYPPLSTLIRLLALQAICWPATHLTLTLLDYTRRPVVCWAVIGSTTSVSRAIQLWVTSNLWWEVEARGQREGWRRKIGGRWGGRRWDWPEVLVKCGVPMGVCYFCMAWGEALRRELKGC</sequence>
<dbReference type="EMBL" id="MU275853">
    <property type="protein sequence ID" value="KAI0051291.1"/>
    <property type="molecule type" value="Genomic_DNA"/>
</dbReference>
<name>A0ACB8S5E4_9AGAM</name>
<keyword evidence="2" id="KW-1185">Reference proteome</keyword>
<gene>
    <name evidence="1" type="ORF">FA95DRAFT_1485583</name>
</gene>
<accession>A0ACB8S5E4</accession>
<organism evidence="1 2">
    <name type="scientific">Auriscalpium vulgare</name>
    <dbReference type="NCBI Taxonomy" id="40419"/>
    <lineage>
        <taxon>Eukaryota</taxon>
        <taxon>Fungi</taxon>
        <taxon>Dikarya</taxon>
        <taxon>Basidiomycota</taxon>
        <taxon>Agaricomycotina</taxon>
        <taxon>Agaricomycetes</taxon>
        <taxon>Russulales</taxon>
        <taxon>Auriscalpiaceae</taxon>
        <taxon>Auriscalpium</taxon>
    </lineage>
</organism>
<dbReference type="Proteomes" id="UP000814033">
    <property type="component" value="Unassembled WGS sequence"/>
</dbReference>
<proteinExistence type="predicted"/>